<comment type="subunit">
    <text evidence="10">Forms a cyclic heterotetrameric complex composed of two molecules of XerC and two molecules of XerD.</text>
</comment>
<dbReference type="HAMAP" id="MF_01808">
    <property type="entry name" value="Recomb_XerC_XerD"/>
    <property type="match status" value="1"/>
</dbReference>
<evidence type="ECO:0000256" key="11">
    <source>
        <dbReference type="NCBIfam" id="TIGR02224"/>
    </source>
</evidence>
<gene>
    <name evidence="10" type="primary">xerC</name>
    <name evidence="14" type="ORF">BM613_04395</name>
</gene>
<keyword evidence="6 10" id="KW-0229">DNA integration</keyword>
<keyword evidence="9 10" id="KW-0131">Cell cycle</keyword>
<evidence type="ECO:0000313" key="15">
    <source>
        <dbReference type="Proteomes" id="UP000245380"/>
    </source>
</evidence>
<keyword evidence="7 10" id="KW-0238">DNA-binding</keyword>
<dbReference type="NCBIfam" id="TIGR02224">
    <property type="entry name" value="recomb_XerC"/>
    <property type="match status" value="1"/>
</dbReference>
<dbReference type="Proteomes" id="UP000245380">
    <property type="component" value="Unassembled WGS sequence"/>
</dbReference>
<name>A0A2U3DAE3_SULT2</name>
<dbReference type="Gene3D" id="1.10.443.10">
    <property type="entry name" value="Intergrase catalytic core"/>
    <property type="match status" value="1"/>
</dbReference>
<keyword evidence="8 10" id="KW-0233">DNA recombination</keyword>
<dbReference type="OrthoDB" id="9801717at2"/>
<comment type="caution">
    <text evidence="14">The sequence shown here is derived from an EMBL/GenBank/DDBJ whole genome shotgun (WGS) entry which is preliminary data.</text>
</comment>
<evidence type="ECO:0000256" key="2">
    <source>
        <dbReference type="ARBA" id="ARBA00006657"/>
    </source>
</evidence>
<dbReference type="InterPro" id="IPR044068">
    <property type="entry name" value="CB"/>
</dbReference>
<evidence type="ECO:0000256" key="4">
    <source>
        <dbReference type="ARBA" id="ARBA00022618"/>
    </source>
</evidence>
<dbReference type="PROSITE" id="PS51898">
    <property type="entry name" value="TYR_RECOMBINASE"/>
    <property type="match status" value="1"/>
</dbReference>
<evidence type="ECO:0000256" key="9">
    <source>
        <dbReference type="ARBA" id="ARBA00023306"/>
    </source>
</evidence>
<sequence>MSNAQAQLQVDWQRALHAFAQYLEVERNLSGHTVSAYVHDVFAFAIWVGDLPFNVTATIIRKYLAQLVDRKLSKRSIARQMSALRSFYRFLRTVEGAKIAAVESVRSPRLEKRLPSFLYVDEMLELLNAPDLSQPLGIRDRAILEFLYASGVRVAECVALDVSDLRVESGLVSVIGKGNRERIVLFGTDAKNAMRNYLQLSRPKLLRKEERALFLNHRGTRLSDRSVRRIVDRYVQQVALSKNVTPHTFRHTFATHLLEGGADLRVVQELLGHQSLSSTQIYTHTAKEHLMRVYELSHPRA</sequence>
<dbReference type="InterPro" id="IPR004107">
    <property type="entry name" value="Integrase_SAM-like_N"/>
</dbReference>
<dbReference type="InterPro" id="IPR050090">
    <property type="entry name" value="Tyrosine_recombinase_XerCD"/>
</dbReference>
<dbReference type="PANTHER" id="PTHR30349">
    <property type="entry name" value="PHAGE INTEGRASE-RELATED"/>
    <property type="match status" value="1"/>
</dbReference>
<feature type="active site" evidence="10">
    <location>
        <position position="153"/>
    </location>
</feature>
<keyword evidence="5 10" id="KW-0159">Chromosome partition</keyword>
<dbReference type="PROSITE" id="PS51900">
    <property type="entry name" value="CB"/>
    <property type="match status" value="1"/>
</dbReference>
<dbReference type="InterPro" id="IPR010998">
    <property type="entry name" value="Integrase_recombinase_N"/>
</dbReference>
<dbReference type="CDD" id="cd00798">
    <property type="entry name" value="INT_XerDC_C"/>
    <property type="match status" value="1"/>
</dbReference>
<dbReference type="GO" id="GO:0003677">
    <property type="term" value="F:DNA binding"/>
    <property type="evidence" value="ECO:0007669"/>
    <property type="project" value="UniProtKB-UniRule"/>
</dbReference>
<dbReference type="SUPFAM" id="SSF56349">
    <property type="entry name" value="DNA breaking-rejoining enzymes"/>
    <property type="match status" value="1"/>
</dbReference>
<protein>
    <recommendedName>
        <fullName evidence="10 11">Tyrosine recombinase XerC</fullName>
    </recommendedName>
</protein>
<evidence type="ECO:0000256" key="8">
    <source>
        <dbReference type="ARBA" id="ARBA00023172"/>
    </source>
</evidence>
<feature type="active site" evidence="10">
    <location>
        <position position="273"/>
    </location>
</feature>
<comment type="similarity">
    <text evidence="2 10">Belongs to the 'phage' integrase family. XerC subfamily.</text>
</comment>
<keyword evidence="3 10" id="KW-0963">Cytoplasm</keyword>
<evidence type="ECO:0000259" key="13">
    <source>
        <dbReference type="PROSITE" id="PS51900"/>
    </source>
</evidence>
<evidence type="ECO:0000256" key="5">
    <source>
        <dbReference type="ARBA" id="ARBA00022829"/>
    </source>
</evidence>
<dbReference type="Pfam" id="PF00589">
    <property type="entry name" value="Phage_integrase"/>
    <property type="match status" value="1"/>
</dbReference>
<evidence type="ECO:0000256" key="6">
    <source>
        <dbReference type="ARBA" id="ARBA00022908"/>
    </source>
</evidence>
<feature type="active site" description="O-(3'-phospho-DNA)-tyrosine intermediate" evidence="10">
    <location>
        <position position="282"/>
    </location>
</feature>
<dbReference type="NCBIfam" id="NF001399">
    <property type="entry name" value="PRK00283.1"/>
    <property type="match status" value="1"/>
</dbReference>
<feature type="active site" evidence="10">
    <location>
        <position position="177"/>
    </location>
</feature>
<evidence type="ECO:0000256" key="3">
    <source>
        <dbReference type="ARBA" id="ARBA00022490"/>
    </source>
</evidence>
<dbReference type="AlphaFoldDB" id="A0A2U3DAE3"/>
<dbReference type="NCBIfam" id="NF040815">
    <property type="entry name" value="recomb_XerA_Arch"/>
    <property type="match status" value="1"/>
</dbReference>
<feature type="domain" description="Tyr recombinase" evidence="12">
    <location>
        <begin position="113"/>
        <end position="295"/>
    </location>
</feature>
<keyword evidence="4 10" id="KW-0132">Cell division</keyword>
<dbReference type="GO" id="GO:0009037">
    <property type="term" value="F:tyrosine-based site-specific recombinase activity"/>
    <property type="evidence" value="ECO:0007669"/>
    <property type="project" value="UniProtKB-UniRule"/>
</dbReference>
<dbReference type="GO" id="GO:0051301">
    <property type="term" value="P:cell division"/>
    <property type="evidence" value="ECO:0007669"/>
    <property type="project" value="UniProtKB-UniRule"/>
</dbReference>
<evidence type="ECO:0000256" key="7">
    <source>
        <dbReference type="ARBA" id="ARBA00023125"/>
    </source>
</evidence>
<dbReference type="InterPro" id="IPR011010">
    <property type="entry name" value="DNA_brk_join_enz"/>
</dbReference>
<dbReference type="SUPFAM" id="SSF47823">
    <property type="entry name" value="lambda integrase-like, N-terminal domain"/>
    <property type="match status" value="1"/>
</dbReference>
<dbReference type="EMBL" id="MPDK01000005">
    <property type="protein sequence ID" value="PWI58268.1"/>
    <property type="molecule type" value="Genomic_DNA"/>
</dbReference>
<dbReference type="Gene3D" id="1.10.150.130">
    <property type="match status" value="1"/>
</dbReference>
<evidence type="ECO:0000256" key="1">
    <source>
        <dbReference type="ARBA" id="ARBA00004496"/>
    </source>
</evidence>
<dbReference type="InterPro" id="IPR023009">
    <property type="entry name" value="Tyrosine_recombinase_XerC/XerD"/>
</dbReference>
<comment type="subcellular location">
    <subcellularLocation>
        <location evidence="1 10">Cytoplasm</location>
    </subcellularLocation>
</comment>
<comment type="function">
    <text evidence="10">Site-specific tyrosine recombinase, which acts by catalyzing the cutting and rejoining of the recombining DNA molecules. The XerC-XerD complex is essential to convert dimers of the bacterial chromosome into monomers to permit their segregation at cell division. It also contributes to the segregational stability of plasmids.</text>
</comment>
<keyword evidence="15" id="KW-1185">Reference proteome</keyword>
<feature type="active site" evidence="10">
    <location>
        <position position="247"/>
    </location>
</feature>
<dbReference type="InterPro" id="IPR011931">
    <property type="entry name" value="Recomb_XerC"/>
</dbReference>
<evidence type="ECO:0000259" key="12">
    <source>
        <dbReference type="PROSITE" id="PS51898"/>
    </source>
</evidence>
<feature type="active site" evidence="10">
    <location>
        <position position="250"/>
    </location>
</feature>
<dbReference type="InterPro" id="IPR002104">
    <property type="entry name" value="Integrase_catalytic"/>
</dbReference>
<feature type="domain" description="Core-binding (CB)" evidence="13">
    <location>
        <begin position="10"/>
        <end position="92"/>
    </location>
</feature>
<dbReference type="GO" id="GO:0007059">
    <property type="term" value="P:chromosome segregation"/>
    <property type="evidence" value="ECO:0007669"/>
    <property type="project" value="UniProtKB-UniRule"/>
</dbReference>
<organism evidence="14 15">
    <name type="scientific">Sulfoacidibacillus thermotolerans</name>
    <name type="common">Acidibacillus sulfuroxidans</name>
    <dbReference type="NCBI Taxonomy" id="1765684"/>
    <lineage>
        <taxon>Bacteria</taxon>
        <taxon>Bacillati</taxon>
        <taxon>Bacillota</taxon>
        <taxon>Bacilli</taxon>
        <taxon>Bacillales</taxon>
        <taxon>Alicyclobacillaceae</taxon>
        <taxon>Sulfoacidibacillus</taxon>
    </lineage>
</organism>
<dbReference type="GO" id="GO:0005737">
    <property type="term" value="C:cytoplasm"/>
    <property type="evidence" value="ECO:0007669"/>
    <property type="project" value="UniProtKB-SubCell"/>
</dbReference>
<proteinExistence type="inferred from homology"/>
<dbReference type="PANTHER" id="PTHR30349:SF77">
    <property type="entry name" value="TYROSINE RECOMBINASE XERC"/>
    <property type="match status" value="1"/>
</dbReference>
<dbReference type="InterPro" id="IPR013762">
    <property type="entry name" value="Integrase-like_cat_sf"/>
</dbReference>
<dbReference type="Pfam" id="PF02899">
    <property type="entry name" value="Phage_int_SAM_1"/>
    <property type="match status" value="1"/>
</dbReference>
<evidence type="ECO:0000313" key="14">
    <source>
        <dbReference type="EMBL" id="PWI58268.1"/>
    </source>
</evidence>
<dbReference type="GO" id="GO:0006313">
    <property type="term" value="P:DNA transposition"/>
    <property type="evidence" value="ECO:0007669"/>
    <property type="project" value="UniProtKB-UniRule"/>
</dbReference>
<reference evidence="14 15" key="1">
    <citation type="submission" date="2016-11" db="EMBL/GenBank/DDBJ databases">
        <title>Comparative genomics of Acidibacillus ferroxidans species.</title>
        <authorList>
            <person name="Oliveira G."/>
            <person name="Nunes G."/>
            <person name="Oliveira R."/>
            <person name="Araujo F."/>
            <person name="Salim A."/>
            <person name="Scholte L."/>
            <person name="Morais D."/>
            <person name="Nancucheo I."/>
            <person name="Johnson D.B."/>
            <person name="Grail B."/>
            <person name="Bittencourt J."/>
            <person name="Valadares R."/>
        </authorList>
    </citation>
    <scope>NUCLEOTIDE SEQUENCE [LARGE SCALE GENOMIC DNA]</scope>
    <source>
        <strain evidence="14 15">Y002</strain>
    </source>
</reference>
<accession>A0A2U3DAE3</accession>
<evidence type="ECO:0000256" key="10">
    <source>
        <dbReference type="HAMAP-Rule" id="MF_01808"/>
    </source>
</evidence>